<reference evidence="1 2" key="1">
    <citation type="journal article" date="2021" name="Nat. Commun.">
        <title>Genetic determinants of endophytism in the Arabidopsis root mycobiome.</title>
        <authorList>
            <person name="Mesny F."/>
            <person name="Miyauchi S."/>
            <person name="Thiergart T."/>
            <person name="Pickel B."/>
            <person name="Atanasova L."/>
            <person name="Karlsson M."/>
            <person name="Huettel B."/>
            <person name="Barry K.W."/>
            <person name="Haridas S."/>
            <person name="Chen C."/>
            <person name="Bauer D."/>
            <person name="Andreopoulos W."/>
            <person name="Pangilinan J."/>
            <person name="LaButti K."/>
            <person name="Riley R."/>
            <person name="Lipzen A."/>
            <person name="Clum A."/>
            <person name="Drula E."/>
            <person name="Henrissat B."/>
            <person name="Kohler A."/>
            <person name="Grigoriev I.V."/>
            <person name="Martin F.M."/>
            <person name="Hacquard S."/>
        </authorList>
    </citation>
    <scope>NUCLEOTIDE SEQUENCE [LARGE SCALE GENOMIC DNA]</scope>
    <source>
        <strain evidence="1 2">MPI-CAGE-CH-0241</strain>
    </source>
</reference>
<protein>
    <submittedName>
        <fullName evidence="1">Uncharacterized protein</fullName>
    </submittedName>
</protein>
<name>A0A9P9AQN2_9HYPO</name>
<keyword evidence="2" id="KW-1185">Reference proteome</keyword>
<proteinExistence type="predicted"/>
<dbReference type="EMBL" id="JAGPYM010000008">
    <property type="protein sequence ID" value="KAH6891459.1"/>
    <property type="molecule type" value="Genomic_DNA"/>
</dbReference>
<evidence type="ECO:0000313" key="2">
    <source>
        <dbReference type="Proteomes" id="UP000777438"/>
    </source>
</evidence>
<comment type="caution">
    <text evidence="1">The sequence shown here is derived from an EMBL/GenBank/DDBJ whole genome shotgun (WGS) entry which is preliminary data.</text>
</comment>
<dbReference type="Proteomes" id="UP000777438">
    <property type="component" value="Unassembled WGS sequence"/>
</dbReference>
<evidence type="ECO:0000313" key="1">
    <source>
        <dbReference type="EMBL" id="KAH6891459.1"/>
    </source>
</evidence>
<gene>
    <name evidence="1" type="ORF">B0T10DRAFT_458850</name>
</gene>
<organism evidence="1 2">
    <name type="scientific">Thelonectria olida</name>
    <dbReference type="NCBI Taxonomy" id="1576542"/>
    <lineage>
        <taxon>Eukaryota</taxon>
        <taxon>Fungi</taxon>
        <taxon>Dikarya</taxon>
        <taxon>Ascomycota</taxon>
        <taxon>Pezizomycotina</taxon>
        <taxon>Sordariomycetes</taxon>
        <taxon>Hypocreomycetidae</taxon>
        <taxon>Hypocreales</taxon>
        <taxon>Nectriaceae</taxon>
        <taxon>Thelonectria</taxon>
    </lineage>
</organism>
<dbReference type="AlphaFoldDB" id="A0A9P9AQN2"/>
<accession>A0A9P9AQN2</accession>
<sequence>MTSECRGWELSVYPPDRIRYDVTLESPRHVILWAIRGTAESTFTRNSFSRDTVWEALRRFEMLTVYLTWSFTIFFIRATSPSLSTFHKAKMYGYLPGLWFTTTSLADGSVHIGARSIMGASSAK</sequence>